<dbReference type="GeneID" id="9947135"/>
<dbReference type="InParanoid" id="A0A1S0TSY0"/>
<dbReference type="CTD" id="9947135"/>
<proteinExistence type="predicted"/>
<dbReference type="EMBL" id="JH712094">
    <property type="protein sequence ID" value="EFO18799.1"/>
    <property type="molecule type" value="Genomic_DNA"/>
</dbReference>
<dbReference type="KEGG" id="loa:LOAG_09698"/>
<protein>
    <recommendedName>
        <fullName evidence="3">Zinc finger protein</fullName>
    </recommendedName>
</protein>
<evidence type="ECO:0008006" key="3">
    <source>
        <dbReference type="Google" id="ProtNLM"/>
    </source>
</evidence>
<feature type="signal peptide" evidence="1">
    <location>
        <begin position="1"/>
        <end position="18"/>
    </location>
</feature>
<evidence type="ECO:0000313" key="2">
    <source>
        <dbReference type="EMBL" id="EFO18799.1"/>
    </source>
</evidence>
<organism evidence="2">
    <name type="scientific">Loa loa</name>
    <name type="common">Eye worm</name>
    <name type="synonym">Filaria loa</name>
    <dbReference type="NCBI Taxonomy" id="7209"/>
    <lineage>
        <taxon>Eukaryota</taxon>
        <taxon>Metazoa</taxon>
        <taxon>Ecdysozoa</taxon>
        <taxon>Nematoda</taxon>
        <taxon>Chromadorea</taxon>
        <taxon>Rhabditida</taxon>
        <taxon>Spirurina</taxon>
        <taxon>Spiruromorpha</taxon>
        <taxon>Filarioidea</taxon>
        <taxon>Onchocercidae</taxon>
        <taxon>Loa</taxon>
    </lineage>
</organism>
<reference evidence="2" key="1">
    <citation type="submission" date="2012-04" db="EMBL/GenBank/DDBJ databases">
        <title>The Genome Sequence of Loa loa.</title>
        <authorList>
            <consortium name="The Broad Institute Genome Sequencing Platform"/>
            <consortium name="Broad Institute Genome Sequencing Center for Infectious Disease"/>
            <person name="Nutman T.B."/>
            <person name="Fink D.L."/>
            <person name="Russ C."/>
            <person name="Young S."/>
            <person name="Zeng Q."/>
            <person name="Gargeya S."/>
            <person name="Alvarado L."/>
            <person name="Berlin A."/>
            <person name="Chapman S.B."/>
            <person name="Chen Z."/>
            <person name="Freedman E."/>
            <person name="Gellesch M."/>
            <person name="Goldberg J."/>
            <person name="Griggs A."/>
            <person name="Gujja S."/>
            <person name="Heilman E.R."/>
            <person name="Heiman D."/>
            <person name="Howarth C."/>
            <person name="Mehta T."/>
            <person name="Neiman D."/>
            <person name="Pearson M."/>
            <person name="Roberts A."/>
            <person name="Saif S."/>
            <person name="Shea T."/>
            <person name="Shenoy N."/>
            <person name="Sisk P."/>
            <person name="Stolte C."/>
            <person name="Sykes S."/>
            <person name="White J."/>
            <person name="Yandava C."/>
            <person name="Haas B."/>
            <person name="Henn M.R."/>
            <person name="Nusbaum C."/>
            <person name="Birren B."/>
        </authorList>
    </citation>
    <scope>NUCLEOTIDE SEQUENCE [LARGE SCALE GENOMIC DNA]</scope>
</reference>
<gene>
    <name evidence="2" type="ORF">LOAG_09698</name>
</gene>
<dbReference type="RefSeq" id="XP_003145272.1">
    <property type="nucleotide sequence ID" value="XM_003145224.1"/>
</dbReference>
<keyword evidence="1" id="KW-0732">Signal</keyword>
<dbReference type="AlphaFoldDB" id="A0A1S0TSY0"/>
<accession>A0A1S0TSY0</accession>
<sequence length="126" mass="13985">MKLLKIALIATLMQMIEANIKEVIEKIASENPTPWDDCTEITELNESESFTPSFSSISLGIEEQKLDISTASNVTSLTGNETTDALLNSKSNETLESHLLVSKSDGRNKSDQKQIRNISRRIDISE</sequence>
<name>A0A1S0TSY0_LOALO</name>
<feature type="chain" id="PRO_5010283595" description="Zinc finger protein" evidence="1">
    <location>
        <begin position="19"/>
        <end position="126"/>
    </location>
</feature>
<evidence type="ECO:0000256" key="1">
    <source>
        <dbReference type="SAM" id="SignalP"/>
    </source>
</evidence>